<dbReference type="AlphaFoldDB" id="A0A7D6ZA02"/>
<evidence type="ECO:0000313" key="2">
    <source>
        <dbReference type="EMBL" id="QLY30708.1"/>
    </source>
</evidence>
<keyword evidence="3" id="KW-1185">Reference proteome</keyword>
<dbReference type="KEGG" id="nhu:H0264_37400"/>
<dbReference type="Proteomes" id="UP000515512">
    <property type="component" value="Chromosome"/>
</dbReference>
<dbReference type="EMBL" id="CP059399">
    <property type="protein sequence ID" value="QLY30708.1"/>
    <property type="molecule type" value="Genomic_DNA"/>
</dbReference>
<evidence type="ECO:0000313" key="3">
    <source>
        <dbReference type="Proteomes" id="UP000515512"/>
    </source>
</evidence>
<dbReference type="InterPro" id="IPR056785">
    <property type="entry name" value="YkcA/B-like_C"/>
</dbReference>
<accession>A0A7D6ZA02</accession>
<reference evidence="2 3" key="1">
    <citation type="submission" date="2020-07" db="EMBL/GenBank/DDBJ databases">
        <authorList>
            <person name="Zhuang K."/>
            <person name="Ran Y."/>
        </authorList>
    </citation>
    <scope>NUCLEOTIDE SEQUENCE [LARGE SCALE GENOMIC DNA]</scope>
    <source>
        <strain evidence="2 3">WCH-YHL-001</strain>
    </source>
</reference>
<proteinExistence type="predicted"/>
<name>A0A7D6ZA02_9NOCA</name>
<feature type="domain" description="Putative mannosyltransferase YkcA/B-like C-terminal" evidence="1">
    <location>
        <begin position="75"/>
        <end position="115"/>
    </location>
</feature>
<protein>
    <recommendedName>
        <fullName evidence="1">Putative mannosyltransferase YkcA/B-like C-terminal domain-containing protein</fullName>
    </recommendedName>
</protein>
<gene>
    <name evidence="2" type="ORF">H0264_37400</name>
</gene>
<sequence>MISLGLVDDRKIDLMASKPSDRVNAMLLANGDNYTWVAATRKRQQRSRIPAGHPTSGHADWRLQRHRPLTNFGPVQKYVQEGKIHYFIGGGQGMQRPGSTETLESTLITQWVKEHYTAQRVDGITLYDLTQLKS</sequence>
<dbReference type="RefSeq" id="WP_181581906.1">
    <property type="nucleotide sequence ID" value="NZ_CP059399.1"/>
</dbReference>
<organism evidence="2 3">
    <name type="scientific">Nocardia huaxiensis</name>
    <dbReference type="NCBI Taxonomy" id="2755382"/>
    <lineage>
        <taxon>Bacteria</taxon>
        <taxon>Bacillati</taxon>
        <taxon>Actinomycetota</taxon>
        <taxon>Actinomycetes</taxon>
        <taxon>Mycobacteriales</taxon>
        <taxon>Nocardiaceae</taxon>
        <taxon>Nocardia</taxon>
    </lineage>
</organism>
<dbReference type="Pfam" id="PF24878">
    <property type="entry name" value="YkcB_C"/>
    <property type="match status" value="1"/>
</dbReference>
<evidence type="ECO:0000259" key="1">
    <source>
        <dbReference type="Pfam" id="PF24878"/>
    </source>
</evidence>